<dbReference type="VEuPathDB" id="FungiDB:PSTT_11968"/>
<dbReference type="AlphaFoldDB" id="A0A2S4UXZ8"/>
<reference evidence="2" key="1">
    <citation type="submission" date="2017-12" db="EMBL/GenBank/DDBJ databases">
        <title>Gene loss provides genomic basis for host adaptation in cereal stripe rust fungi.</title>
        <authorList>
            <person name="Xia C."/>
        </authorList>
    </citation>
    <scope>NUCLEOTIDE SEQUENCE [LARGE SCALE GENOMIC DNA]</scope>
    <source>
        <strain evidence="2">93-210</strain>
    </source>
</reference>
<evidence type="ECO:0000256" key="1">
    <source>
        <dbReference type="SAM" id="SignalP"/>
    </source>
</evidence>
<organism evidence="2 3">
    <name type="scientific">Puccinia striiformis</name>
    <dbReference type="NCBI Taxonomy" id="27350"/>
    <lineage>
        <taxon>Eukaryota</taxon>
        <taxon>Fungi</taxon>
        <taxon>Dikarya</taxon>
        <taxon>Basidiomycota</taxon>
        <taxon>Pucciniomycotina</taxon>
        <taxon>Pucciniomycetes</taxon>
        <taxon>Pucciniales</taxon>
        <taxon>Pucciniaceae</taxon>
        <taxon>Puccinia</taxon>
    </lineage>
</organism>
<keyword evidence="3" id="KW-1185">Reference proteome</keyword>
<proteinExistence type="predicted"/>
<dbReference type="SUPFAM" id="SSF56784">
    <property type="entry name" value="HAD-like"/>
    <property type="match status" value="1"/>
</dbReference>
<gene>
    <name evidence="2" type="ORF">PSTT_11968</name>
</gene>
<evidence type="ECO:0000313" key="3">
    <source>
        <dbReference type="Proteomes" id="UP000239156"/>
    </source>
</evidence>
<dbReference type="InterPro" id="IPR036412">
    <property type="entry name" value="HAD-like_sf"/>
</dbReference>
<accession>A0A2S4UXZ8</accession>
<dbReference type="Gene3D" id="3.40.50.1000">
    <property type="entry name" value="HAD superfamily/HAD-like"/>
    <property type="match status" value="1"/>
</dbReference>
<dbReference type="EMBL" id="PKSL01000147">
    <property type="protein sequence ID" value="POW02142.1"/>
    <property type="molecule type" value="Genomic_DNA"/>
</dbReference>
<evidence type="ECO:0000313" key="2">
    <source>
        <dbReference type="EMBL" id="POW02142.1"/>
    </source>
</evidence>
<feature type="signal peptide" evidence="1">
    <location>
        <begin position="1"/>
        <end position="23"/>
    </location>
</feature>
<protein>
    <submittedName>
        <fullName evidence="2">Uncharacterized protein</fullName>
    </submittedName>
</protein>
<name>A0A2S4UXZ8_9BASI</name>
<dbReference type="Proteomes" id="UP000239156">
    <property type="component" value="Unassembled WGS sequence"/>
</dbReference>
<feature type="chain" id="PRO_5015591145" evidence="1">
    <location>
        <begin position="24"/>
        <end position="346"/>
    </location>
</feature>
<sequence length="346" mass="39364">MLCPNPIILVGLIGFNLLQSISAKLTASWSPASGFAVLERPSQVRSLTSVDVAEYQRSFEESNYRVILLDHDGVMKPVEGFPTEDHENSTSLDNLWQKTLKLQEKYGHIPNLNLAGELGTDILAAKGKLAPILPEIYSNTETLLQEVLKLAESKYDIHLWLQCWHTEKTDTNSALILFATELSVDFSFQRYHHLSSLVLVFKSLGISKTCFIPFKHYIVFRYPQDDPNDPTQVERTLNGMRSLIKQKAFNDFELVTYPGSVFSALIHRGCHKGLLAEKLIERQTHLDTIGLSIGDQYVDEPMHILMRSRGFLSVIVTKHEEQETYARNKLSDHREVYNLLKALSNY</sequence>
<dbReference type="InterPro" id="IPR023214">
    <property type="entry name" value="HAD_sf"/>
</dbReference>
<comment type="caution">
    <text evidence="2">The sequence shown here is derived from an EMBL/GenBank/DDBJ whole genome shotgun (WGS) entry which is preliminary data.</text>
</comment>
<dbReference type="VEuPathDB" id="FungiDB:PSHT_04959"/>
<keyword evidence="1" id="KW-0732">Signal</keyword>